<dbReference type="Proteomes" id="UP000217153">
    <property type="component" value="Chromosome"/>
</dbReference>
<protein>
    <submittedName>
        <fullName evidence="5">Primosomal protein N' (Replication factor Y) (Superfamily II helicase)</fullName>
    </submittedName>
</protein>
<dbReference type="OrthoDB" id="3177118at2"/>
<evidence type="ECO:0000256" key="3">
    <source>
        <dbReference type="ARBA" id="ARBA00023125"/>
    </source>
</evidence>
<keyword evidence="3" id="KW-0238">DNA-binding</keyword>
<dbReference type="PANTHER" id="PTHR30580">
    <property type="entry name" value="PRIMOSOMAL PROTEIN N"/>
    <property type="match status" value="1"/>
</dbReference>
<dbReference type="InterPro" id="IPR042115">
    <property type="entry name" value="PriA_3primeBD_sf"/>
</dbReference>
<dbReference type="Pfam" id="PF17764">
    <property type="entry name" value="PriA_3primeBD"/>
    <property type="match status" value="1"/>
</dbReference>
<dbReference type="GO" id="GO:0006310">
    <property type="term" value="P:DNA recombination"/>
    <property type="evidence" value="ECO:0007669"/>
    <property type="project" value="TreeGrafter"/>
</dbReference>
<keyword evidence="5" id="KW-0347">Helicase</keyword>
<dbReference type="RefSeq" id="WP_095680653.1">
    <property type="nucleotide sequence ID" value="NZ_CP016768.2"/>
</dbReference>
<dbReference type="GO" id="GO:0005524">
    <property type="term" value="F:ATP binding"/>
    <property type="evidence" value="ECO:0007669"/>
    <property type="project" value="UniProtKB-KW"/>
</dbReference>
<dbReference type="Gene3D" id="3.40.50.300">
    <property type="entry name" value="P-loop containing nucleotide triphosphate hydrolases"/>
    <property type="match status" value="1"/>
</dbReference>
<gene>
    <name evidence="5" type="ORF">B1s21122_03180</name>
</gene>
<reference evidence="6" key="1">
    <citation type="submission" date="2016-10" db="EMBL/GenBank/DDBJ databases">
        <title>High microdiversification within the ubiquitous acI lineage of Actinobacteria.</title>
        <authorList>
            <person name="Neuenschwander S.M."/>
            <person name="Salcher M."/>
            <person name="Ghai R."/>
            <person name="Pernthaler J."/>
        </authorList>
    </citation>
    <scope>NUCLEOTIDE SEQUENCE [LARGE SCALE GENOMIC DNA]</scope>
</reference>
<dbReference type="GO" id="GO:0003677">
    <property type="term" value="F:DNA binding"/>
    <property type="evidence" value="ECO:0007669"/>
    <property type="project" value="UniProtKB-KW"/>
</dbReference>
<accession>A0A249JXU0</accession>
<evidence type="ECO:0000256" key="2">
    <source>
        <dbReference type="ARBA" id="ARBA00022840"/>
    </source>
</evidence>
<keyword evidence="6" id="KW-1185">Reference proteome</keyword>
<evidence type="ECO:0000313" key="5">
    <source>
        <dbReference type="EMBL" id="ASY09348.1"/>
    </source>
</evidence>
<feature type="domain" description="Primosomal protein N' 3' DNA-binding" evidence="4">
    <location>
        <begin position="30"/>
        <end position="128"/>
    </location>
</feature>
<dbReference type="EMBL" id="CP016768">
    <property type="protein sequence ID" value="ASY09348.1"/>
    <property type="molecule type" value="Genomic_DNA"/>
</dbReference>
<sequence length="633" mass="70159">MAAPLKLKRQQTAQKPKSKLIADLFPVAAVLVDTPVSHLEGVYDYLVPLHLEDSAVYGTKVVVPFGNTQVDGLIVGRKNDSQQIKNLKMIVDVSSPSGLISSQVIEHLELVRNRFGGSFWSLLKSALPARVAKEDKMISDIRSPSASETYESPQLRDLIGRSDYGMLIGKQRLKWAINLPIGIASSNFVNEIIKLRARTGQVLVIVPDEKDLLALKNDLKNFFGTSFLELGTHLGKSDRYKNFLIARFSRPSLIVSTRSGVFTDLEENSTVVVLSDLDQSHYEQHSPGWNTRDVSLLRSKNTSLLFISASHSMEISRLIEIGWLEKKNYRNKNGIQIVTGENGRSFVSSVKKGIAQGNVLVTVAEKGYANLFLCAKCRNTANCKCGGKLQIQGANSVPTCYLCDTQQRDWKCQYCGESKPYVISKGIDRNAEEIGRAIPKASILISSGSKQIADLPNGKHVVLATAGSEPNGRYSSLVLLDGERMFSRPSLRAEEFAKFQWFSSLCKVLPNSEVFVTLQNHHPVVQSMLKADSNSGASLELINREKAKLPPFYRVAVIIGSNLEISKFAENLRSSKDYEITGPVKFDQNQSKLIIRVKLEEGGNLVDLLDDVSKIQGVKGRQIFKIRVDPYDI</sequence>
<dbReference type="GO" id="GO:0043138">
    <property type="term" value="F:3'-5' DNA helicase activity"/>
    <property type="evidence" value="ECO:0007669"/>
    <property type="project" value="TreeGrafter"/>
</dbReference>
<dbReference type="KEGG" id="abam:B1s21122_03180"/>
<dbReference type="InterPro" id="IPR027417">
    <property type="entry name" value="P-loop_NTPase"/>
</dbReference>
<keyword evidence="1" id="KW-0547">Nucleotide-binding</keyword>
<keyword evidence="5" id="KW-0378">Hydrolase</keyword>
<dbReference type="GO" id="GO:0006270">
    <property type="term" value="P:DNA replication initiation"/>
    <property type="evidence" value="ECO:0007669"/>
    <property type="project" value="TreeGrafter"/>
</dbReference>
<dbReference type="Gene3D" id="3.40.1440.60">
    <property type="entry name" value="PriA, 3(prime) DNA-binding domain"/>
    <property type="match status" value="1"/>
</dbReference>
<name>A0A249JXU0_9ACTN</name>
<proteinExistence type="predicted"/>
<organism evidence="5 6">
    <name type="scientific">Candidatus Nanopelagicus limnae</name>
    <dbReference type="NCBI Taxonomy" id="1884634"/>
    <lineage>
        <taxon>Bacteria</taxon>
        <taxon>Bacillati</taxon>
        <taxon>Actinomycetota</taxon>
        <taxon>Actinomycetes</taxon>
        <taxon>Candidatus Nanopelagicales</taxon>
        <taxon>Candidatus Nanopelagicaceae</taxon>
        <taxon>Candidatus Nanopelagicus</taxon>
    </lineage>
</organism>
<evidence type="ECO:0000256" key="1">
    <source>
        <dbReference type="ARBA" id="ARBA00022741"/>
    </source>
</evidence>
<dbReference type="AlphaFoldDB" id="A0A249JXU0"/>
<dbReference type="InterPro" id="IPR041222">
    <property type="entry name" value="PriA_3primeBD"/>
</dbReference>
<evidence type="ECO:0000313" key="6">
    <source>
        <dbReference type="Proteomes" id="UP000217153"/>
    </source>
</evidence>
<dbReference type="GO" id="GO:0006302">
    <property type="term" value="P:double-strand break repair"/>
    <property type="evidence" value="ECO:0007669"/>
    <property type="project" value="TreeGrafter"/>
</dbReference>
<dbReference type="PANTHER" id="PTHR30580:SF0">
    <property type="entry name" value="PRIMOSOMAL PROTEIN N"/>
    <property type="match status" value="1"/>
</dbReference>
<evidence type="ECO:0000259" key="4">
    <source>
        <dbReference type="Pfam" id="PF17764"/>
    </source>
</evidence>
<keyword evidence="2" id="KW-0067">ATP-binding</keyword>